<dbReference type="AlphaFoldDB" id="A0A840RRK4"/>
<keyword evidence="5 6" id="KW-0472">Membrane</keyword>
<reference evidence="8 9" key="1">
    <citation type="submission" date="2020-08" db="EMBL/GenBank/DDBJ databases">
        <title>Genomic Encyclopedia of Type Strains, Phase IV (KMG-IV): sequencing the most valuable type-strain genomes for metagenomic binning, comparative biology and taxonomic classification.</title>
        <authorList>
            <person name="Goeker M."/>
        </authorList>
    </citation>
    <scope>NUCLEOTIDE SEQUENCE [LARGE SCALE GENOMIC DNA]</scope>
    <source>
        <strain evidence="8 9">DSM 23240</strain>
    </source>
</reference>
<dbReference type="GO" id="GO:0022857">
    <property type="term" value="F:transmembrane transporter activity"/>
    <property type="evidence" value="ECO:0007669"/>
    <property type="project" value="InterPro"/>
</dbReference>
<protein>
    <submittedName>
        <fullName evidence="8">MFS family permease</fullName>
    </submittedName>
</protein>
<evidence type="ECO:0000259" key="7">
    <source>
        <dbReference type="PROSITE" id="PS50850"/>
    </source>
</evidence>
<evidence type="ECO:0000313" key="8">
    <source>
        <dbReference type="EMBL" id="MBB5199608.1"/>
    </source>
</evidence>
<dbReference type="SUPFAM" id="SSF103473">
    <property type="entry name" value="MFS general substrate transporter"/>
    <property type="match status" value="1"/>
</dbReference>
<keyword evidence="2" id="KW-1003">Cell membrane</keyword>
<accession>A0A840RRK4</accession>
<feature type="transmembrane region" description="Helical" evidence="6">
    <location>
        <begin position="175"/>
        <end position="196"/>
    </location>
</feature>
<dbReference type="PROSITE" id="PS50850">
    <property type="entry name" value="MFS"/>
    <property type="match status" value="1"/>
</dbReference>
<evidence type="ECO:0000256" key="2">
    <source>
        <dbReference type="ARBA" id="ARBA00022475"/>
    </source>
</evidence>
<gene>
    <name evidence="8" type="ORF">HNR39_001440</name>
</gene>
<evidence type="ECO:0000256" key="6">
    <source>
        <dbReference type="SAM" id="Phobius"/>
    </source>
</evidence>
<dbReference type="InterPro" id="IPR036259">
    <property type="entry name" value="MFS_trans_sf"/>
</dbReference>
<evidence type="ECO:0000256" key="4">
    <source>
        <dbReference type="ARBA" id="ARBA00022989"/>
    </source>
</evidence>
<dbReference type="InterPro" id="IPR011701">
    <property type="entry name" value="MFS"/>
</dbReference>
<feature type="domain" description="Major facilitator superfamily (MFS) profile" evidence="7">
    <location>
        <begin position="1"/>
        <end position="418"/>
    </location>
</feature>
<feature type="transmembrane region" description="Helical" evidence="6">
    <location>
        <begin position="271"/>
        <end position="295"/>
    </location>
</feature>
<proteinExistence type="predicted"/>
<sequence length="441" mass="48448">MNIWNWVTSYESDNWRLLRFQWSIFLLTVGARCNQLAVAWWALKETGSASLFSIIIACTIGAEVLSKPLLGWTGDRYSKMKIVLFCNVLTMFSAACLLALSFIDYFSITLVTFAMMLLGIAVGIRDPIQSSIIPQLTLLRSIAIAFNRKAVLSSIAMLLGPAIAGLLVSTWGVTIALIIDFALIAIAISMIVNLNIVGASSTIQTQTTQSIEKPLTTITPPWHTLISSGFKVVFRVKIEFYLALLAMMINLVLFPFFTIIVPFYVQETIQLPAWYIGLLDCSFGVGLLLSSKFLPRLLSFIRFRDRLLMTGFGLLGLNLLAIGLAVPYFILPIFFALGGCGLILINVNTAIVRTLATPACFRNRMVATVSFFSSLASPIGSLIVGLAIAHYGVEITSLLTGVITLTLMLGVALVPNIRVFMRMSEDELDGAYGRFYPSAFR</sequence>
<feature type="transmembrane region" description="Helical" evidence="6">
    <location>
        <begin position="307"/>
        <end position="330"/>
    </location>
</feature>
<evidence type="ECO:0000313" key="9">
    <source>
        <dbReference type="Proteomes" id="UP000571084"/>
    </source>
</evidence>
<feature type="transmembrane region" description="Helical" evidence="6">
    <location>
        <begin position="20"/>
        <end position="43"/>
    </location>
</feature>
<dbReference type="Pfam" id="PF07690">
    <property type="entry name" value="MFS_1"/>
    <property type="match status" value="1"/>
</dbReference>
<dbReference type="GO" id="GO:0005886">
    <property type="term" value="C:plasma membrane"/>
    <property type="evidence" value="ECO:0007669"/>
    <property type="project" value="UniProtKB-SubCell"/>
</dbReference>
<feature type="transmembrane region" description="Helical" evidence="6">
    <location>
        <begin position="240"/>
        <end position="265"/>
    </location>
</feature>
<feature type="transmembrane region" description="Helical" evidence="6">
    <location>
        <begin position="150"/>
        <end position="169"/>
    </location>
</feature>
<comment type="subcellular location">
    <subcellularLocation>
        <location evidence="1">Cell membrane</location>
        <topology evidence="1">Multi-pass membrane protein</topology>
    </subcellularLocation>
</comment>
<dbReference type="Gene3D" id="1.20.1250.20">
    <property type="entry name" value="MFS general substrate transporter like domains"/>
    <property type="match status" value="2"/>
</dbReference>
<dbReference type="CDD" id="cd06173">
    <property type="entry name" value="MFS_MefA_like"/>
    <property type="match status" value="1"/>
</dbReference>
<dbReference type="PANTHER" id="PTHR23513">
    <property type="entry name" value="INTEGRAL MEMBRANE EFFLUX PROTEIN-RELATED"/>
    <property type="match status" value="1"/>
</dbReference>
<dbReference type="InterPro" id="IPR020846">
    <property type="entry name" value="MFS_dom"/>
</dbReference>
<comment type="caution">
    <text evidence="8">The sequence shown here is derived from an EMBL/GenBank/DDBJ whole genome shotgun (WGS) entry which is preliminary data.</text>
</comment>
<feature type="transmembrane region" description="Helical" evidence="6">
    <location>
        <begin position="49"/>
        <end position="70"/>
    </location>
</feature>
<dbReference type="PANTHER" id="PTHR23513:SF6">
    <property type="entry name" value="MAJOR FACILITATOR SUPERFAMILY ASSOCIATED DOMAIN-CONTAINING PROTEIN"/>
    <property type="match status" value="1"/>
</dbReference>
<dbReference type="RefSeq" id="WP_168056545.1">
    <property type="nucleotide sequence ID" value="NZ_JAAOZT010000010.1"/>
</dbReference>
<name>A0A840RRK4_9BURK</name>
<organism evidence="8 9">
    <name type="scientific">Glaciimonas immobilis</name>
    <dbReference type="NCBI Taxonomy" id="728004"/>
    <lineage>
        <taxon>Bacteria</taxon>
        <taxon>Pseudomonadati</taxon>
        <taxon>Pseudomonadota</taxon>
        <taxon>Betaproteobacteria</taxon>
        <taxon>Burkholderiales</taxon>
        <taxon>Oxalobacteraceae</taxon>
        <taxon>Glaciimonas</taxon>
    </lineage>
</organism>
<keyword evidence="3 6" id="KW-0812">Transmembrane</keyword>
<feature type="transmembrane region" description="Helical" evidence="6">
    <location>
        <begin position="82"/>
        <end position="100"/>
    </location>
</feature>
<dbReference type="EMBL" id="JACHHQ010000003">
    <property type="protein sequence ID" value="MBB5199608.1"/>
    <property type="molecule type" value="Genomic_DNA"/>
</dbReference>
<feature type="transmembrane region" description="Helical" evidence="6">
    <location>
        <begin position="336"/>
        <end position="356"/>
    </location>
</feature>
<evidence type="ECO:0000256" key="1">
    <source>
        <dbReference type="ARBA" id="ARBA00004651"/>
    </source>
</evidence>
<keyword evidence="9" id="KW-1185">Reference proteome</keyword>
<dbReference type="Proteomes" id="UP000571084">
    <property type="component" value="Unassembled WGS sequence"/>
</dbReference>
<feature type="transmembrane region" description="Helical" evidence="6">
    <location>
        <begin position="395"/>
        <end position="414"/>
    </location>
</feature>
<feature type="transmembrane region" description="Helical" evidence="6">
    <location>
        <begin position="368"/>
        <end position="389"/>
    </location>
</feature>
<feature type="transmembrane region" description="Helical" evidence="6">
    <location>
        <begin position="106"/>
        <end position="124"/>
    </location>
</feature>
<evidence type="ECO:0000256" key="3">
    <source>
        <dbReference type="ARBA" id="ARBA00022692"/>
    </source>
</evidence>
<evidence type="ECO:0000256" key="5">
    <source>
        <dbReference type="ARBA" id="ARBA00023136"/>
    </source>
</evidence>
<keyword evidence="4 6" id="KW-1133">Transmembrane helix</keyword>